<accession>A0A1A8HJI2</accession>
<reference evidence="1" key="1">
    <citation type="submission" date="2016-05" db="EMBL/GenBank/DDBJ databases">
        <authorList>
            <person name="Lavstsen T."/>
            <person name="Jespersen J.S."/>
        </authorList>
    </citation>
    <scope>NUCLEOTIDE SEQUENCE</scope>
    <source>
        <tissue evidence="1">Brain</tissue>
    </source>
</reference>
<proteinExistence type="predicted"/>
<dbReference type="AlphaFoldDB" id="A0A1A8HJI2"/>
<name>A0A1A8HJI2_9TELE</name>
<dbReference type="EMBL" id="HAEC01014603">
    <property type="protein sequence ID" value="SBQ82820.1"/>
    <property type="molecule type" value="Transcribed_RNA"/>
</dbReference>
<sequence>LRKCGHNFNYLLTCVMTSAFLSSVYPLHCGQLLAPAPLRSRGSAPWREAR</sequence>
<protein>
    <submittedName>
        <fullName evidence="1">Ubiquitin specific peptidase 18</fullName>
    </submittedName>
</protein>
<feature type="non-terminal residue" evidence="1">
    <location>
        <position position="50"/>
    </location>
</feature>
<organism evidence="1">
    <name type="scientific">Nothobranchius korthausae</name>
    <dbReference type="NCBI Taxonomy" id="1143690"/>
    <lineage>
        <taxon>Eukaryota</taxon>
        <taxon>Metazoa</taxon>
        <taxon>Chordata</taxon>
        <taxon>Craniata</taxon>
        <taxon>Vertebrata</taxon>
        <taxon>Euteleostomi</taxon>
        <taxon>Actinopterygii</taxon>
        <taxon>Neopterygii</taxon>
        <taxon>Teleostei</taxon>
        <taxon>Neoteleostei</taxon>
        <taxon>Acanthomorphata</taxon>
        <taxon>Ovalentaria</taxon>
        <taxon>Atherinomorphae</taxon>
        <taxon>Cyprinodontiformes</taxon>
        <taxon>Nothobranchiidae</taxon>
        <taxon>Nothobranchius</taxon>
    </lineage>
</organism>
<feature type="non-terminal residue" evidence="1">
    <location>
        <position position="1"/>
    </location>
</feature>
<evidence type="ECO:0000313" key="1">
    <source>
        <dbReference type="EMBL" id="SBQ82820.1"/>
    </source>
</evidence>
<reference evidence="1" key="2">
    <citation type="submission" date="2016-06" db="EMBL/GenBank/DDBJ databases">
        <title>The genome of a short-lived fish provides insights into sex chromosome evolution and the genetic control of aging.</title>
        <authorList>
            <person name="Reichwald K."/>
            <person name="Felder M."/>
            <person name="Petzold A."/>
            <person name="Koch P."/>
            <person name="Groth M."/>
            <person name="Platzer M."/>
        </authorList>
    </citation>
    <scope>NUCLEOTIDE SEQUENCE</scope>
    <source>
        <tissue evidence="1">Brain</tissue>
    </source>
</reference>
<gene>
    <name evidence="1" type="primary">CU571169.4</name>
</gene>